<evidence type="ECO:0000313" key="3">
    <source>
        <dbReference type="EMBL" id="TFF65205.1"/>
    </source>
</evidence>
<evidence type="ECO:0008006" key="5">
    <source>
        <dbReference type="Google" id="ProtNLM"/>
    </source>
</evidence>
<feature type="transmembrane region" description="Helical" evidence="2">
    <location>
        <begin position="722"/>
        <end position="749"/>
    </location>
</feature>
<feature type="transmembrane region" description="Helical" evidence="2">
    <location>
        <begin position="312"/>
        <end position="328"/>
    </location>
</feature>
<keyword evidence="4" id="KW-1185">Reference proteome</keyword>
<feature type="transmembrane region" description="Helical" evidence="2">
    <location>
        <begin position="281"/>
        <end position="303"/>
    </location>
</feature>
<comment type="caution">
    <text evidence="3">The sequence shown here is derived from an EMBL/GenBank/DDBJ whole genome shotgun (WGS) entry which is preliminary data.</text>
</comment>
<dbReference type="GO" id="GO:0005886">
    <property type="term" value="C:plasma membrane"/>
    <property type="evidence" value="ECO:0007669"/>
    <property type="project" value="UniProtKB-SubCell"/>
</dbReference>
<keyword evidence="2" id="KW-0812">Transmembrane</keyword>
<proteinExistence type="predicted"/>
<feature type="transmembrane region" description="Helical" evidence="2">
    <location>
        <begin position="429"/>
        <end position="446"/>
    </location>
</feature>
<protein>
    <recommendedName>
        <fullName evidence="5">ABC transporter permease</fullName>
    </recommendedName>
</protein>
<dbReference type="EMBL" id="SCFR01000023">
    <property type="protein sequence ID" value="TFF65205.1"/>
    <property type="molecule type" value="Genomic_DNA"/>
</dbReference>
<dbReference type="PANTHER" id="PTHR43471">
    <property type="entry name" value="ABC TRANSPORTER PERMEASE"/>
    <property type="match status" value="1"/>
</dbReference>
<dbReference type="GO" id="GO:0140359">
    <property type="term" value="F:ABC-type transporter activity"/>
    <property type="evidence" value="ECO:0007669"/>
    <property type="project" value="InterPro"/>
</dbReference>
<gene>
    <name evidence="3" type="ORF">EQF91_06390</name>
</gene>
<dbReference type="Pfam" id="PF12679">
    <property type="entry name" value="ABC2_membrane_2"/>
    <property type="match status" value="1"/>
</dbReference>
<keyword evidence="1" id="KW-0175">Coiled coil</keyword>
<dbReference type="RefSeq" id="WP_134743977.1">
    <property type="nucleotide sequence ID" value="NZ_CP119761.1"/>
</dbReference>
<feature type="transmembrane region" description="Helical" evidence="2">
    <location>
        <begin position="756"/>
        <end position="775"/>
    </location>
</feature>
<evidence type="ECO:0000256" key="2">
    <source>
        <dbReference type="SAM" id="Phobius"/>
    </source>
</evidence>
<reference evidence="3 4" key="1">
    <citation type="submission" date="2019-01" db="EMBL/GenBank/DDBJ databases">
        <title>Draft Genome Sequences of Helcococcus ovis Strains Isolated from the Uterus and Vagina of Dairy Cows with Metritis.</title>
        <authorList>
            <person name="Cunha F."/>
            <person name="Jeon S.J."/>
            <person name="Kutzer P."/>
            <person name="Galvao K.N."/>
        </authorList>
    </citation>
    <scope>NUCLEOTIDE SEQUENCE [LARGE SCALE GENOMIC DNA]</scope>
    <source>
        <strain evidence="3 4">KG-37</strain>
    </source>
</reference>
<evidence type="ECO:0000256" key="1">
    <source>
        <dbReference type="SAM" id="Coils"/>
    </source>
</evidence>
<feature type="transmembrane region" description="Helical" evidence="2">
    <location>
        <begin position="810"/>
        <end position="829"/>
    </location>
</feature>
<feature type="transmembrane region" description="Helical" evidence="2">
    <location>
        <begin position="182"/>
        <end position="201"/>
    </location>
</feature>
<accession>A0A4R9C2P5</accession>
<dbReference type="Proteomes" id="UP000297454">
    <property type="component" value="Unassembled WGS sequence"/>
</dbReference>
<feature type="transmembrane region" description="Helical" evidence="2">
    <location>
        <begin position="12"/>
        <end position="31"/>
    </location>
</feature>
<feature type="coiled-coil region" evidence="1">
    <location>
        <begin position="458"/>
        <end position="508"/>
    </location>
</feature>
<feature type="transmembrane region" description="Helical" evidence="2">
    <location>
        <begin position="374"/>
        <end position="396"/>
    </location>
</feature>
<name>A0A4R9C2P5_9FIRM</name>
<keyword evidence="2" id="KW-0472">Membrane</keyword>
<feature type="transmembrane region" description="Helical" evidence="2">
    <location>
        <begin position="660"/>
        <end position="685"/>
    </location>
</feature>
<organism evidence="3 4">
    <name type="scientific">Helcococcus ovis</name>
    <dbReference type="NCBI Taxonomy" id="72026"/>
    <lineage>
        <taxon>Bacteria</taxon>
        <taxon>Bacillati</taxon>
        <taxon>Bacillota</taxon>
        <taxon>Tissierellia</taxon>
        <taxon>Tissierellales</taxon>
        <taxon>Peptoniphilaceae</taxon>
        <taxon>Helcococcus</taxon>
    </lineage>
</organism>
<feature type="transmembrane region" description="Helical" evidence="2">
    <location>
        <begin position="228"/>
        <end position="261"/>
    </location>
</feature>
<feature type="transmembrane region" description="Helical" evidence="2">
    <location>
        <begin position="616"/>
        <end position="634"/>
    </location>
</feature>
<dbReference type="AlphaFoldDB" id="A0A4R9C2P5"/>
<keyword evidence="2" id="KW-1133">Transmembrane helix</keyword>
<evidence type="ECO:0000313" key="4">
    <source>
        <dbReference type="Proteomes" id="UP000297454"/>
    </source>
</evidence>
<sequence length="838" mass="97323">MLNFEIKKIIKSNVILSVLVFALIMALYVNFISNITYNLDSKYPSYGKAGSSHIFNGSVMDNKYKIKNSAKFFDTFNKNHYKYGRQNYPWLVDFLKNLEKKSFKEMYEVGKFVQKLDYGQLESIKKLQKEHEIKIEDENDRKTFEYGIFEAEYYHENNIPFTKYFEQILTTNFARRVVYNSYTIFGLPFICFLILAFYGIISKEKDEGTVNLLKGQPISRGKLVFSKLLSMILISATYVLSFLLFLMIICAVQGIHLGGFYDIFRVYHEGVDIRYIKGYELIFLIVLSFMIITTLFSSLIIMINTLSKNKEVALSILIVVFGLGYTLTENIGYLQNRFNPIYALDHVRTIIGKFREITEINGHSYIDNINQSSLFYLLVFLIFAIMIYGISVLIFNKNIVFGDSTRNANIKNYNIFKFEIRKLIKTSSFQIYMIFALVFAFSLYGFNVKEVNDKSNYILGEKGSIADLKKELKNAEENLLNSKNEMEKIVFQKEIDQIKNKIKNQEKLISSYKSGKIKEFYNAQLEKSTYYFDKQGKSHYEYKFEKPMRLGIIETKLLDKNSIRDGVSPILRYSFNHSEYEQFVNGEFEREILKREQYLTNAGLYSFFRMVKYQNLDILFLILIVFMVLGGYVYEKENGNQLNLIYTQPINKFKYHIQKVLSQFIVIIGVFGVVMFFVILLGILFEGIGDFNQPVIEYLRFFEKAKYATEYNSKDTFTTMPIYIYLIRLFVVIGLQGLFLSSIATLISIFTKSKTFIISSVIGICALGALLVKIINVNILKLLNPFNYLFANNIADNSIVAKLNMSGGSYLFSLLILILWSILIMIVGAKLSQNKQQI</sequence>